<dbReference type="OrthoDB" id="10472474at2759"/>
<name>A0A1L9V2H7_ASPBC</name>
<dbReference type="RefSeq" id="XP_067485358.1">
    <property type="nucleotide sequence ID" value="XM_067622202.1"/>
</dbReference>
<dbReference type="VEuPathDB" id="FungiDB:ASPBRDRAFT_257043"/>
<dbReference type="GeneID" id="93574690"/>
<gene>
    <name evidence="1" type="ORF">ASPBRDRAFT_257043</name>
</gene>
<dbReference type="AlphaFoldDB" id="A0A1L9V2H7"/>
<accession>A0A1L9V2H7</accession>
<evidence type="ECO:0000313" key="2">
    <source>
        <dbReference type="Proteomes" id="UP000184499"/>
    </source>
</evidence>
<organism evidence="1 2">
    <name type="scientific">Aspergillus brasiliensis (strain CBS 101740 / IMI 381727 / IBT 21946)</name>
    <dbReference type="NCBI Taxonomy" id="767769"/>
    <lineage>
        <taxon>Eukaryota</taxon>
        <taxon>Fungi</taxon>
        <taxon>Dikarya</taxon>
        <taxon>Ascomycota</taxon>
        <taxon>Pezizomycotina</taxon>
        <taxon>Eurotiomycetes</taxon>
        <taxon>Eurotiomycetidae</taxon>
        <taxon>Eurotiales</taxon>
        <taxon>Aspergillaceae</taxon>
        <taxon>Aspergillus</taxon>
        <taxon>Aspergillus subgen. Circumdati</taxon>
    </lineage>
</organism>
<keyword evidence="2" id="KW-1185">Reference proteome</keyword>
<proteinExistence type="predicted"/>
<reference evidence="2" key="1">
    <citation type="journal article" date="2017" name="Genome Biol.">
        <title>Comparative genomics reveals high biological diversity and specific adaptations in the industrially and medically important fungal genus Aspergillus.</title>
        <authorList>
            <person name="de Vries R.P."/>
            <person name="Riley R."/>
            <person name="Wiebenga A."/>
            <person name="Aguilar-Osorio G."/>
            <person name="Amillis S."/>
            <person name="Uchima C.A."/>
            <person name="Anderluh G."/>
            <person name="Asadollahi M."/>
            <person name="Askin M."/>
            <person name="Barry K."/>
            <person name="Battaglia E."/>
            <person name="Bayram O."/>
            <person name="Benocci T."/>
            <person name="Braus-Stromeyer S.A."/>
            <person name="Caldana C."/>
            <person name="Canovas D."/>
            <person name="Cerqueira G.C."/>
            <person name="Chen F."/>
            <person name="Chen W."/>
            <person name="Choi C."/>
            <person name="Clum A."/>
            <person name="Dos Santos R.A."/>
            <person name="Damasio A.R."/>
            <person name="Diallinas G."/>
            <person name="Emri T."/>
            <person name="Fekete E."/>
            <person name="Flipphi M."/>
            <person name="Freyberg S."/>
            <person name="Gallo A."/>
            <person name="Gournas C."/>
            <person name="Habgood R."/>
            <person name="Hainaut M."/>
            <person name="Harispe M.L."/>
            <person name="Henrissat B."/>
            <person name="Hilden K.S."/>
            <person name="Hope R."/>
            <person name="Hossain A."/>
            <person name="Karabika E."/>
            <person name="Karaffa L."/>
            <person name="Karanyi Z."/>
            <person name="Krasevec N."/>
            <person name="Kuo A."/>
            <person name="Kusch H."/>
            <person name="LaButti K."/>
            <person name="Lagendijk E.L."/>
            <person name="Lapidus A."/>
            <person name="Levasseur A."/>
            <person name="Lindquist E."/>
            <person name="Lipzen A."/>
            <person name="Logrieco A.F."/>
            <person name="MacCabe A."/>
            <person name="Maekelae M.R."/>
            <person name="Malavazi I."/>
            <person name="Melin P."/>
            <person name="Meyer V."/>
            <person name="Mielnichuk N."/>
            <person name="Miskei M."/>
            <person name="Molnar A.P."/>
            <person name="Mule G."/>
            <person name="Ngan C.Y."/>
            <person name="Orejas M."/>
            <person name="Orosz E."/>
            <person name="Ouedraogo J.P."/>
            <person name="Overkamp K.M."/>
            <person name="Park H.-S."/>
            <person name="Perrone G."/>
            <person name="Piumi F."/>
            <person name="Punt P.J."/>
            <person name="Ram A.F."/>
            <person name="Ramon A."/>
            <person name="Rauscher S."/>
            <person name="Record E."/>
            <person name="Riano-Pachon D.M."/>
            <person name="Robert V."/>
            <person name="Roehrig J."/>
            <person name="Ruller R."/>
            <person name="Salamov A."/>
            <person name="Salih N.S."/>
            <person name="Samson R.A."/>
            <person name="Sandor E."/>
            <person name="Sanguinetti M."/>
            <person name="Schuetze T."/>
            <person name="Sepcic K."/>
            <person name="Shelest E."/>
            <person name="Sherlock G."/>
            <person name="Sophianopoulou V."/>
            <person name="Squina F.M."/>
            <person name="Sun H."/>
            <person name="Susca A."/>
            <person name="Todd R.B."/>
            <person name="Tsang A."/>
            <person name="Unkles S.E."/>
            <person name="van de Wiele N."/>
            <person name="van Rossen-Uffink D."/>
            <person name="Oliveira J.V."/>
            <person name="Vesth T.C."/>
            <person name="Visser J."/>
            <person name="Yu J.-H."/>
            <person name="Zhou M."/>
            <person name="Andersen M.R."/>
            <person name="Archer D.B."/>
            <person name="Baker S.E."/>
            <person name="Benoit I."/>
            <person name="Brakhage A.A."/>
            <person name="Braus G.H."/>
            <person name="Fischer R."/>
            <person name="Frisvad J.C."/>
            <person name="Goldman G.H."/>
            <person name="Houbraken J."/>
            <person name="Oakley B."/>
            <person name="Pocsi I."/>
            <person name="Scazzocchio C."/>
            <person name="Seiboth B."/>
            <person name="vanKuyk P.A."/>
            <person name="Wortman J."/>
            <person name="Dyer P.S."/>
            <person name="Grigoriev I.V."/>
        </authorList>
    </citation>
    <scope>NUCLEOTIDE SEQUENCE [LARGE SCALE GENOMIC DNA]</scope>
    <source>
        <strain evidence="2">CBS 101740 / IMI 381727 / IBT 21946</strain>
    </source>
</reference>
<sequence length="122" mass="13537">MGEERKPAEASRVGFLSRSHWSPHLQPEVCARRAPQATLFAFCRALKPIIIRHSAGRSQGHRPLLLRGGRFHSIGLVLFHPRPLTLSHSRPLPLSLTLSSILPSNPRQEPGATIPIPIRLDP</sequence>
<dbReference type="Proteomes" id="UP000184499">
    <property type="component" value="Unassembled WGS sequence"/>
</dbReference>
<evidence type="ECO:0000313" key="1">
    <source>
        <dbReference type="EMBL" id="OJJ78111.1"/>
    </source>
</evidence>
<dbReference type="EMBL" id="KV878679">
    <property type="protein sequence ID" value="OJJ78111.1"/>
    <property type="molecule type" value="Genomic_DNA"/>
</dbReference>
<protein>
    <submittedName>
        <fullName evidence="1">Uncharacterized protein</fullName>
    </submittedName>
</protein>